<accession>A0A6A6U4R4</accession>
<organism evidence="2 3">
    <name type="scientific">Microthyrium microscopicum</name>
    <dbReference type="NCBI Taxonomy" id="703497"/>
    <lineage>
        <taxon>Eukaryota</taxon>
        <taxon>Fungi</taxon>
        <taxon>Dikarya</taxon>
        <taxon>Ascomycota</taxon>
        <taxon>Pezizomycotina</taxon>
        <taxon>Dothideomycetes</taxon>
        <taxon>Dothideomycetes incertae sedis</taxon>
        <taxon>Microthyriales</taxon>
        <taxon>Microthyriaceae</taxon>
        <taxon>Microthyrium</taxon>
    </lineage>
</organism>
<proteinExistence type="predicted"/>
<keyword evidence="3" id="KW-1185">Reference proteome</keyword>
<evidence type="ECO:0000313" key="3">
    <source>
        <dbReference type="Proteomes" id="UP000799302"/>
    </source>
</evidence>
<sequence length="269" mass="31396">MIMATTRELRDRYAKHGFAGLNGLEAKQIIKIMNSTREEFTEHARMINNSIRNFRIARSNGPWGCKCCPGPKTKETYDADSGEWRQVPDSPIPPGPVDHGHDRIFESERAPRFANRLAAAKEVAKDHSYSFLPIHKIFFFDGLSIACPLGDSPELLESHEPYMRKRVAKDLDVPYDEVTQETFQVWSIMDFEKPLWSPGWLKAQQDAEKEENAWKVRLFRPQANTQENELLQRDKFNKAFKAEQERQMKNRRKSRSRKSRSRRKEQSNV</sequence>
<dbReference type="EMBL" id="MU004239">
    <property type="protein sequence ID" value="KAF2665944.1"/>
    <property type="molecule type" value="Genomic_DNA"/>
</dbReference>
<feature type="compositionally biased region" description="Basic residues" evidence="1">
    <location>
        <begin position="249"/>
        <end position="263"/>
    </location>
</feature>
<name>A0A6A6U4R4_9PEZI</name>
<evidence type="ECO:0000313" key="2">
    <source>
        <dbReference type="EMBL" id="KAF2665944.1"/>
    </source>
</evidence>
<gene>
    <name evidence="2" type="ORF">BT63DRAFT_44697</name>
</gene>
<feature type="region of interest" description="Disordered" evidence="1">
    <location>
        <begin position="241"/>
        <end position="269"/>
    </location>
</feature>
<dbReference type="AlphaFoldDB" id="A0A6A6U4R4"/>
<dbReference type="Proteomes" id="UP000799302">
    <property type="component" value="Unassembled WGS sequence"/>
</dbReference>
<reference evidence="2" key="1">
    <citation type="journal article" date="2020" name="Stud. Mycol.">
        <title>101 Dothideomycetes genomes: a test case for predicting lifestyles and emergence of pathogens.</title>
        <authorList>
            <person name="Haridas S."/>
            <person name="Albert R."/>
            <person name="Binder M."/>
            <person name="Bloem J."/>
            <person name="Labutti K."/>
            <person name="Salamov A."/>
            <person name="Andreopoulos B."/>
            <person name="Baker S."/>
            <person name="Barry K."/>
            <person name="Bills G."/>
            <person name="Bluhm B."/>
            <person name="Cannon C."/>
            <person name="Castanera R."/>
            <person name="Culley D."/>
            <person name="Daum C."/>
            <person name="Ezra D."/>
            <person name="Gonzalez J."/>
            <person name="Henrissat B."/>
            <person name="Kuo A."/>
            <person name="Liang C."/>
            <person name="Lipzen A."/>
            <person name="Lutzoni F."/>
            <person name="Magnuson J."/>
            <person name="Mondo S."/>
            <person name="Nolan M."/>
            <person name="Ohm R."/>
            <person name="Pangilinan J."/>
            <person name="Park H.-J."/>
            <person name="Ramirez L."/>
            <person name="Alfaro M."/>
            <person name="Sun H."/>
            <person name="Tritt A."/>
            <person name="Yoshinaga Y."/>
            <person name="Zwiers L.-H."/>
            <person name="Turgeon B."/>
            <person name="Goodwin S."/>
            <person name="Spatafora J."/>
            <person name="Crous P."/>
            <person name="Grigoriev I."/>
        </authorList>
    </citation>
    <scope>NUCLEOTIDE SEQUENCE</scope>
    <source>
        <strain evidence="2">CBS 115976</strain>
    </source>
</reference>
<evidence type="ECO:0000256" key="1">
    <source>
        <dbReference type="SAM" id="MobiDB-lite"/>
    </source>
</evidence>
<protein>
    <submittedName>
        <fullName evidence="2">Uncharacterized protein</fullName>
    </submittedName>
</protein>